<dbReference type="STRING" id="35608.A0A2U1NID9"/>
<dbReference type="SUPFAM" id="SSF56112">
    <property type="entry name" value="Protein kinase-like (PK-like)"/>
    <property type="match status" value="1"/>
</dbReference>
<dbReference type="GO" id="GO:0005524">
    <property type="term" value="F:ATP binding"/>
    <property type="evidence" value="ECO:0007669"/>
    <property type="project" value="InterPro"/>
</dbReference>
<evidence type="ECO:0000313" key="2">
    <source>
        <dbReference type="EMBL" id="PWA73241.1"/>
    </source>
</evidence>
<dbReference type="Pfam" id="PF00069">
    <property type="entry name" value="Pkinase"/>
    <property type="match status" value="1"/>
</dbReference>
<dbReference type="InterPro" id="IPR024104">
    <property type="entry name" value="Tribbles/Ser_Thr_kinase_40"/>
</dbReference>
<name>A0A2U1NID9_ARTAN</name>
<dbReference type="Proteomes" id="UP000245207">
    <property type="component" value="Unassembled WGS sequence"/>
</dbReference>
<reference evidence="2 3" key="1">
    <citation type="journal article" date="2018" name="Mol. Plant">
        <title>The genome of Artemisia annua provides insight into the evolution of Asteraceae family and artemisinin biosynthesis.</title>
        <authorList>
            <person name="Shen Q."/>
            <person name="Zhang L."/>
            <person name="Liao Z."/>
            <person name="Wang S."/>
            <person name="Yan T."/>
            <person name="Shi P."/>
            <person name="Liu M."/>
            <person name="Fu X."/>
            <person name="Pan Q."/>
            <person name="Wang Y."/>
            <person name="Lv Z."/>
            <person name="Lu X."/>
            <person name="Zhang F."/>
            <person name="Jiang W."/>
            <person name="Ma Y."/>
            <person name="Chen M."/>
            <person name="Hao X."/>
            <person name="Li L."/>
            <person name="Tang Y."/>
            <person name="Lv G."/>
            <person name="Zhou Y."/>
            <person name="Sun X."/>
            <person name="Brodelius P.E."/>
            <person name="Rose J.K.C."/>
            <person name="Tang K."/>
        </authorList>
    </citation>
    <scope>NUCLEOTIDE SEQUENCE [LARGE SCALE GENOMIC DNA]</scope>
    <source>
        <strain evidence="3">cv. Huhao1</strain>
        <tissue evidence="2">Leaf</tissue>
    </source>
</reference>
<dbReference type="GO" id="GO:0004672">
    <property type="term" value="F:protein kinase activity"/>
    <property type="evidence" value="ECO:0007669"/>
    <property type="project" value="InterPro"/>
</dbReference>
<dbReference type="PANTHER" id="PTHR22961">
    <property type="entry name" value="SER/THR PROTEIN KINASE-TRB"/>
    <property type="match status" value="1"/>
</dbReference>
<dbReference type="GO" id="GO:0032436">
    <property type="term" value="P:positive regulation of proteasomal ubiquitin-dependent protein catabolic process"/>
    <property type="evidence" value="ECO:0007669"/>
    <property type="project" value="TreeGrafter"/>
</dbReference>
<dbReference type="EMBL" id="PKPP01002766">
    <property type="protein sequence ID" value="PWA73241.1"/>
    <property type="molecule type" value="Genomic_DNA"/>
</dbReference>
<sequence length="108" mass="12334">MDSKSSVLHSQSKSTVGTPAYIAPEVLTRQEYDGNIADMWSRGVTLYVMLGGGYPFEDPNEPEDFRKTIHRILEVQYSIPENIELSPECRHLISRIFVGEPAQHLKKW</sequence>
<keyword evidence="2" id="KW-0418">Kinase</keyword>
<evidence type="ECO:0000313" key="3">
    <source>
        <dbReference type="Proteomes" id="UP000245207"/>
    </source>
</evidence>
<dbReference type="AlphaFoldDB" id="A0A2U1NID9"/>
<gene>
    <name evidence="2" type="ORF">CTI12_AA263420</name>
</gene>
<dbReference type="InterPro" id="IPR011009">
    <property type="entry name" value="Kinase-like_dom_sf"/>
</dbReference>
<keyword evidence="3" id="KW-1185">Reference proteome</keyword>
<dbReference type="InterPro" id="IPR000719">
    <property type="entry name" value="Prot_kinase_dom"/>
</dbReference>
<dbReference type="GO" id="GO:0031434">
    <property type="term" value="F:mitogen-activated protein kinase kinase binding"/>
    <property type="evidence" value="ECO:0007669"/>
    <property type="project" value="TreeGrafter"/>
</dbReference>
<dbReference type="PANTHER" id="PTHR22961:SF13">
    <property type="entry name" value="TRIBBLES"/>
    <property type="match status" value="1"/>
</dbReference>
<protein>
    <submittedName>
        <fullName evidence="2">SNF1-related protein kinase 2.2</fullName>
    </submittedName>
</protein>
<accession>A0A2U1NID9</accession>
<dbReference type="OrthoDB" id="193931at2759"/>
<keyword evidence="2" id="KW-0808">Transferase</keyword>
<comment type="caution">
    <text evidence="2">The sequence shown here is derived from an EMBL/GenBank/DDBJ whole genome shotgun (WGS) entry which is preliminary data.</text>
</comment>
<organism evidence="2 3">
    <name type="scientific">Artemisia annua</name>
    <name type="common">Sweet wormwood</name>
    <dbReference type="NCBI Taxonomy" id="35608"/>
    <lineage>
        <taxon>Eukaryota</taxon>
        <taxon>Viridiplantae</taxon>
        <taxon>Streptophyta</taxon>
        <taxon>Embryophyta</taxon>
        <taxon>Tracheophyta</taxon>
        <taxon>Spermatophyta</taxon>
        <taxon>Magnoliopsida</taxon>
        <taxon>eudicotyledons</taxon>
        <taxon>Gunneridae</taxon>
        <taxon>Pentapetalae</taxon>
        <taxon>asterids</taxon>
        <taxon>campanulids</taxon>
        <taxon>Asterales</taxon>
        <taxon>Asteraceae</taxon>
        <taxon>Asteroideae</taxon>
        <taxon>Anthemideae</taxon>
        <taxon>Artemisiinae</taxon>
        <taxon>Artemisia</taxon>
    </lineage>
</organism>
<evidence type="ECO:0000259" key="1">
    <source>
        <dbReference type="PROSITE" id="PS50011"/>
    </source>
</evidence>
<dbReference type="PROSITE" id="PS50011">
    <property type="entry name" value="PROTEIN_KINASE_DOM"/>
    <property type="match status" value="1"/>
</dbReference>
<dbReference type="Gene3D" id="1.10.510.10">
    <property type="entry name" value="Transferase(Phosphotransferase) domain 1"/>
    <property type="match status" value="1"/>
</dbReference>
<dbReference type="GO" id="GO:0005634">
    <property type="term" value="C:nucleus"/>
    <property type="evidence" value="ECO:0007669"/>
    <property type="project" value="TreeGrafter"/>
</dbReference>
<feature type="domain" description="Protein kinase" evidence="1">
    <location>
        <begin position="1"/>
        <end position="108"/>
    </location>
</feature>
<proteinExistence type="predicted"/>